<evidence type="ECO:0000256" key="6">
    <source>
        <dbReference type="HAMAP-Rule" id="MF_00073"/>
    </source>
</evidence>
<evidence type="ECO:0000256" key="5">
    <source>
        <dbReference type="ARBA" id="ARBA00023163"/>
    </source>
</evidence>
<dbReference type="AlphaFoldDB" id="A0A8H9Y7I3"/>
<evidence type="ECO:0000256" key="1">
    <source>
        <dbReference type="ARBA" id="ARBA00005952"/>
    </source>
</evidence>
<evidence type="ECO:0000313" key="10">
    <source>
        <dbReference type="Proteomes" id="UP000612712"/>
    </source>
</evidence>
<dbReference type="HAMAP" id="MF_00073">
    <property type="entry name" value="NusB"/>
    <property type="match status" value="1"/>
</dbReference>
<feature type="region of interest" description="Disordered" evidence="7">
    <location>
        <begin position="183"/>
        <end position="235"/>
    </location>
</feature>
<dbReference type="InterPro" id="IPR006027">
    <property type="entry name" value="NusB_RsmB_TIM44"/>
</dbReference>
<dbReference type="GO" id="GO:0006353">
    <property type="term" value="P:DNA-templated transcription termination"/>
    <property type="evidence" value="ECO:0007669"/>
    <property type="project" value="UniProtKB-UniRule"/>
</dbReference>
<feature type="domain" description="NusB/RsmB/TIM44" evidence="8">
    <location>
        <begin position="15"/>
        <end position="146"/>
    </location>
</feature>
<dbReference type="PANTHER" id="PTHR11078:SF3">
    <property type="entry name" value="ANTITERMINATION NUSB DOMAIN-CONTAINING PROTEIN"/>
    <property type="match status" value="1"/>
</dbReference>
<dbReference type="PANTHER" id="PTHR11078">
    <property type="entry name" value="N UTILIZATION SUBSTANCE PROTEIN B-RELATED"/>
    <property type="match status" value="1"/>
</dbReference>
<keyword evidence="4 6" id="KW-0805">Transcription regulation</keyword>
<dbReference type="InterPro" id="IPR011605">
    <property type="entry name" value="NusB_fam"/>
</dbReference>
<protein>
    <recommendedName>
        <fullName evidence="6">Transcription antitermination protein NusB</fullName>
    </recommendedName>
    <alternativeName>
        <fullName evidence="6">Antitermination factor NusB</fullName>
    </alternativeName>
</protein>
<sequence>MTDQPNTYKRKGSRHKARQRAVDLLFEAEFRDVDPVEIAHERIELSRDQANQVRPVSDYTLRVVEGVATGLDEIDAAIAGHLSSEWSLDRLPAVDRAVLRVSVWELTENPEVPDRVAMSEGIALAEEYCHDKAPGYVNAVLDGIAREVRDRRDAAAADRQAAEDLALADAAAARREVEAAVDALVDTSDETGGSGDADAGTGAGADATGTDATGTAATDGTTGTGPEGETGGPQA</sequence>
<comment type="similarity">
    <text evidence="1 6">Belongs to the NusB family.</text>
</comment>
<evidence type="ECO:0000256" key="2">
    <source>
        <dbReference type="ARBA" id="ARBA00022814"/>
    </source>
</evidence>
<keyword evidence="2 6" id="KW-0889">Transcription antitermination</keyword>
<comment type="caution">
    <text evidence="9">The sequence shown here is derived from an EMBL/GenBank/DDBJ whole genome shotgun (WGS) entry which is preliminary data.</text>
</comment>
<dbReference type="EMBL" id="JACHWT010000007">
    <property type="protein sequence ID" value="MBB3116462.1"/>
    <property type="molecule type" value="Genomic_DNA"/>
</dbReference>
<organism evidence="9 10">
    <name type="scientific">Corynebacterium bovis DSM 20582 = CIP 54.80</name>
    <dbReference type="NCBI Taxonomy" id="927655"/>
    <lineage>
        <taxon>Bacteria</taxon>
        <taxon>Bacillati</taxon>
        <taxon>Actinomycetota</taxon>
        <taxon>Actinomycetes</taxon>
        <taxon>Mycobacteriales</taxon>
        <taxon>Corynebacteriaceae</taxon>
        <taxon>Corynebacterium</taxon>
    </lineage>
</organism>
<evidence type="ECO:0000256" key="4">
    <source>
        <dbReference type="ARBA" id="ARBA00023015"/>
    </source>
</evidence>
<proteinExistence type="inferred from homology"/>
<evidence type="ECO:0000256" key="3">
    <source>
        <dbReference type="ARBA" id="ARBA00022884"/>
    </source>
</evidence>
<feature type="compositionally biased region" description="Low complexity" evidence="7">
    <location>
        <begin position="196"/>
        <end position="221"/>
    </location>
</feature>
<keyword evidence="5 6" id="KW-0804">Transcription</keyword>
<dbReference type="GO" id="GO:0005829">
    <property type="term" value="C:cytosol"/>
    <property type="evidence" value="ECO:0007669"/>
    <property type="project" value="TreeGrafter"/>
</dbReference>
<evidence type="ECO:0000313" key="9">
    <source>
        <dbReference type="EMBL" id="MBB3116462.1"/>
    </source>
</evidence>
<reference evidence="9" key="1">
    <citation type="submission" date="2020-08" db="EMBL/GenBank/DDBJ databases">
        <title>Sequencing the genomes of 1000 actinobacteria strains.</title>
        <authorList>
            <person name="Klenk H.-P."/>
        </authorList>
    </citation>
    <scope>NUCLEOTIDE SEQUENCE</scope>
    <source>
        <strain evidence="9">DSM 20582</strain>
    </source>
</reference>
<dbReference type="NCBIfam" id="TIGR01951">
    <property type="entry name" value="nusB"/>
    <property type="match status" value="1"/>
</dbReference>
<comment type="function">
    <text evidence="6">Involved in transcription antitermination. Required for transcription of ribosomal RNA (rRNA) genes. Binds specifically to the boxA antiterminator sequence of the ribosomal RNA (rrn) operons.</text>
</comment>
<dbReference type="InterPro" id="IPR035926">
    <property type="entry name" value="NusB-like_sf"/>
</dbReference>
<accession>A0A8H9Y7I3</accession>
<feature type="compositionally biased region" description="Gly residues" evidence="7">
    <location>
        <begin position="222"/>
        <end position="235"/>
    </location>
</feature>
<name>A0A8H9Y7I3_9CORY</name>
<dbReference type="GO" id="GO:0003723">
    <property type="term" value="F:RNA binding"/>
    <property type="evidence" value="ECO:0007669"/>
    <property type="project" value="UniProtKB-UniRule"/>
</dbReference>
<dbReference type="Pfam" id="PF01029">
    <property type="entry name" value="NusB"/>
    <property type="match status" value="1"/>
</dbReference>
<keyword evidence="3 6" id="KW-0694">RNA-binding</keyword>
<dbReference type="Gene3D" id="1.10.940.10">
    <property type="entry name" value="NusB-like"/>
    <property type="match status" value="1"/>
</dbReference>
<evidence type="ECO:0000259" key="8">
    <source>
        <dbReference type="Pfam" id="PF01029"/>
    </source>
</evidence>
<dbReference type="SUPFAM" id="SSF48013">
    <property type="entry name" value="NusB-like"/>
    <property type="match status" value="1"/>
</dbReference>
<evidence type="ECO:0000256" key="7">
    <source>
        <dbReference type="SAM" id="MobiDB-lite"/>
    </source>
</evidence>
<dbReference type="Proteomes" id="UP000612712">
    <property type="component" value="Unassembled WGS sequence"/>
</dbReference>
<gene>
    <name evidence="6" type="primary">nusB</name>
    <name evidence="9" type="ORF">FHU32_001701</name>
</gene>
<dbReference type="GO" id="GO:0031564">
    <property type="term" value="P:transcription antitermination"/>
    <property type="evidence" value="ECO:0007669"/>
    <property type="project" value="UniProtKB-KW"/>
</dbReference>